<evidence type="ECO:0000313" key="1">
    <source>
        <dbReference type="EMBL" id="MFN0254437.1"/>
    </source>
</evidence>
<reference evidence="1 2" key="1">
    <citation type="submission" date="2024-12" db="EMBL/GenBank/DDBJ databases">
        <authorList>
            <person name="Hu S."/>
        </authorList>
    </citation>
    <scope>NUCLEOTIDE SEQUENCE [LARGE SCALE GENOMIC DNA]</scope>
    <source>
        <strain evidence="1 2">THG-T11</strain>
    </source>
</reference>
<protein>
    <submittedName>
        <fullName evidence="1">Uncharacterized protein</fullName>
    </submittedName>
</protein>
<proteinExistence type="predicted"/>
<evidence type="ECO:0000313" key="2">
    <source>
        <dbReference type="Proteomes" id="UP001517247"/>
    </source>
</evidence>
<gene>
    <name evidence="1" type="ORF">E6A44_002585</name>
</gene>
<sequence>MYWNGERFTAVSCDNEDIQTVRVVAMDKKRLRKFEKISRIDTINYKDIGRVWYMGADSIPEFFTDSGMHPVDDKKQLKPITKYIIDKYILKNTKDTTANAVISAL</sequence>
<dbReference type="EMBL" id="SSHJ02000001">
    <property type="protein sequence ID" value="MFN0254437.1"/>
    <property type="molecule type" value="Genomic_DNA"/>
</dbReference>
<organism evidence="1 2">
    <name type="scientific">Pedobacter ureilyticus</name>
    <dbReference type="NCBI Taxonomy" id="1393051"/>
    <lineage>
        <taxon>Bacteria</taxon>
        <taxon>Pseudomonadati</taxon>
        <taxon>Bacteroidota</taxon>
        <taxon>Sphingobacteriia</taxon>
        <taxon>Sphingobacteriales</taxon>
        <taxon>Sphingobacteriaceae</taxon>
        <taxon>Pedobacter</taxon>
    </lineage>
</organism>
<keyword evidence="2" id="KW-1185">Reference proteome</keyword>
<dbReference type="RefSeq" id="WP_138721590.1">
    <property type="nucleotide sequence ID" value="NZ_SSHJ02000001.1"/>
</dbReference>
<comment type="caution">
    <text evidence="1">The sequence shown here is derived from an EMBL/GenBank/DDBJ whole genome shotgun (WGS) entry which is preliminary data.</text>
</comment>
<accession>A0ABW9J3I0</accession>
<name>A0ABW9J3I0_9SPHI</name>
<dbReference type="Proteomes" id="UP001517247">
    <property type="component" value="Unassembled WGS sequence"/>
</dbReference>